<accession>A0A2C4RAY5</accession>
<dbReference type="AlphaFoldDB" id="A0A2C4RAY5"/>
<sequence length="107" mass="12649">MHYKLKKYRFYSIALPLNEFTGFITDLTYGGIAYDSHSPKYQKINYIQLYHYCGLTLIDKDTPHVIYQSEDDYNTDKIWAREVADFFGVVENNPCNLAMRFTRLDNS</sequence>
<dbReference type="EMBL" id="NUSQ01000011">
    <property type="protein sequence ID" value="PHD74229.1"/>
    <property type="molecule type" value="Genomic_DNA"/>
</dbReference>
<gene>
    <name evidence="1" type="ORF">COF40_02890</name>
</gene>
<comment type="caution">
    <text evidence="1">The sequence shown here is derived from an EMBL/GenBank/DDBJ whole genome shotgun (WGS) entry which is preliminary data.</text>
</comment>
<evidence type="ECO:0000313" key="2">
    <source>
        <dbReference type="Proteomes" id="UP000225997"/>
    </source>
</evidence>
<name>A0A2C4RAY5_9BACI</name>
<evidence type="ECO:0000313" key="1">
    <source>
        <dbReference type="EMBL" id="PHD74229.1"/>
    </source>
</evidence>
<dbReference type="Proteomes" id="UP000225997">
    <property type="component" value="Unassembled WGS sequence"/>
</dbReference>
<proteinExistence type="predicted"/>
<protein>
    <submittedName>
        <fullName evidence="1">Uncharacterized protein</fullName>
    </submittedName>
</protein>
<organism evidence="1 2">
    <name type="scientific">Bacillus toyonensis</name>
    <dbReference type="NCBI Taxonomy" id="155322"/>
    <lineage>
        <taxon>Bacteria</taxon>
        <taxon>Bacillati</taxon>
        <taxon>Bacillota</taxon>
        <taxon>Bacilli</taxon>
        <taxon>Bacillales</taxon>
        <taxon>Bacillaceae</taxon>
        <taxon>Bacillus</taxon>
        <taxon>Bacillus cereus group</taxon>
    </lineage>
</organism>
<reference evidence="1 2" key="1">
    <citation type="submission" date="2017-09" db="EMBL/GenBank/DDBJ databases">
        <title>Large-scale bioinformatics analysis of Bacillus genomes uncovers conserved roles of natural products in bacterial physiology.</title>
        <authorList>
            <consortium name="Agbiome Team Llc"/>
            <person name="Bleich R.M."/>
            <person name="Grubbs K.J."/>
            <person name="Santa Maria K.C."/>
            <person name="Allen S.E."/>
            <person name="Farag S."/>
            <person name="Shank E.A."/>
            <person name="Bowers A."/>
        </authorList>
    </citation>
    <scope>NUCLEOTIDE SEQUENCE [LARGE SCALE GENOMIC DNA]</scope>
    <source>
        <strain evidence="1 2">AFS044250</strain>
    </source>
</reference>